<reference evidence="3 4" key="1">
    <citation type="submission" date="2018-06" db="EMBL/GenBank/DDBJ databases">
        <authorList>
            <consortium name="Pathogen Informatics"/>
            <person name="Doyle S."/>
        </authorList>
    </citation>
    <scope>NUCLEOTIDE SEQUENCE [LARGE SCALE GENOMIC DNA]</scope>
    <source>
        <strain evidence="3 4">NCTC12722</strain>
    </source>
</reference>
<accession>A0A380W362</accession>
<dbReference type="EMBL" id="UIGB01000001">
    <property type="protein sequence ID" value="SUU83391.1"/>
    <property type="molecule type" value="Genomic_DNA"/>
</dbReference>
<evidence type="ECO:0000256" key="1">
    <source>
        <dbReference type="SAM" id="MobiDB-lite"/>
    </source>
</evidence>
<dbReference type="RefSeq" id="WP_002718170.1">
    <property type="nucleotide sequence ID" value="NZ_UFSI01000001.1"/>
</dbReference>
<feature type="compositionally biased region" description="Gly residues" evidence="1">
    <location>
        <begin position="7"/>
        <end position="24"/>
    </location>
</feature>
<sequence>MANGNNNGNGNGNGGGSPGHGGGNDHMITIYVNGTPYEVEKGPLSYAQLLVLISAAPLPENQRYAVQYSKGNNDKPTGTLIEGESVQVKKDMEFDVTPATRS</sequence>
<dbReference type="OrthoDB" id="7859556at2"/>
<protein>
    <recommendedName>
        <fullName evidence="2">Multi-ubiquitin domain-containing protein</fullName>
    </recommendedName>
</protein>
<dbReference type="AlphaFoldDB" id="A0A380W362"/>
<feature type="domain" description="Multi-ubiquitin" evidence="2">
    <location>
        <begin position="29"/>
        <end position="98"/>
    </location>
</feature>
<name>A0A380W362_AFIFE</name>
<dbReference type="Pfam" id="PF14452">
    <property type="entry name" value="Multi_ubiq"/>
    <property type="match status" value="1"/>
</dbReference>
<dbReference type="Proteomes" id="UP000254343">
    <property type="component" value="Unassembled WGS sequence"/>
</dbReference>
<evidence type="ECO:0000313" key="3">
    <source>
        <dbReference type="EMBL" id="SUU83391.1"/>
    </source>
</evidence>
<organism evidence="3 4">
    <name type="scientific">Afipia felis</name>
    <name type="common">Cat scratch disease bacillus</name>
    <dbReference type="NCBI Taxonomy" id="1035"/>
    <lineage>
        <taxon>Bacteria</taxon>
        <taxon>Pseudomonadati</taxon>
        <taxon>Pseudomonadota</taxon>
        <taxon>Alphaproteobacteria</taxon>
        <taxon>Hyphomicrobiales</taxon>
        <taxon>Nitrobacteraceae</taxon>
        <taxon>Afipia</taxon>
    </lineage>
</organism>
<feature type="region of interest" description="Disordered" evidence="1">
    <location>
        <begin position="1"/>
        <end position="26"/>
    </location>
</feature>
<dbReference type="InterPro" id="IPR027802">
    <property type="entry name" value="Multi-ubiquitin_dom"/>
</dbReference>
<evidence type="ECO:0000313" key="4">
    <source>
        <dbReference type="Proteomes" id="UP000254343"/>
    </source>
</evidence>
<gene>
    <name evidence="3" type="ORF">NCTC12722_00555</name>
</gene>
<proteinExistence type="predicted"/>
<evidence type="ECO:0000259" key="2">
    <source>
        <dbReference type="Pfam" id="PF14452"/>
    </source>
</evidence>